<evidence type="ECO:0000256" key="2">
    <source>
        <dbReference type="ARBA" id="ARBA00022448"/>
    </source>
</evidence>
<reference evidence="9" key="1">
    <citation type="submission" date="2018-05" db="EMBL/GenBank/DDBJ databases">
        <authorList>
            <person name="Lanie J.A."/>
            <person name="Ng W.-L."/>
            <person name="Kazmierczak K.M."/>
            <person name="Andrzejewski T.M."/>
            <person name="Davidsen T.M."/>
            <person name="Wayne K.J."/>
            <person name="Tettelin H."/>
            <person name="Glass J.I."/>
            <person name="Rusch D."/>
            <person name="Podicherti R."/>
            <person name="Tsui H.-C.T."/>
            <person name="Winkler M.E."/>
        </authorList>
    </citation>
    <scope>NUCLEOTIDE SEQUENCE</scope>
</reference>
<dbReference type="GO" id="GO:0009279">
    <property type="term" value="C:cell outer membrane"/>
    <property type="evidence" value="ECO:0007669"/>
    <property type="project" value="UniProtKB-SubCell"/>
</dbReference>
<dbReference type="InterPro" id="IPR037066">
    <property type="entry name" value="Plug_dom_sf"/>
</dbReference>
<feature type="domain" description="TonB-dependent receptor plug" evidence="8">
    <location>
        <begin position="53"/>
        <end position="161"/>
    </location>
</feature>
<sequence>MRKSLKFRKSVPAVVAGICTLGVSVGSAQDAAEELDPVLVSGAIVGSKEGVNKITGSATYLDIDDLRVHSISDINSALRRVPGVYVRPEDGYGNFPNISLRGIDMGRSSKVTIMEDGILAAPAPYSAPSAYYSPNMERMSGLEVIKGSSQVKYGPHTTGGAINYLSTPIPEEVTTYSKIYYGEFDEMVGHIYHGGKKDTDSGRIGYLVEGYYRNTEGFKELQGANGETGFTRSEPMLKLSWEPNTSNYQSLELKLGSTDFDANETYLGITDDDFKANPYARYAATRNDMINTYASRGYLRHFVELGSSASLKTTAYFTKFHRNWFKLDKVGTAADGKAGQSAYKVWNKADYLSVIKGQSAGFIRLKANNRDYSAQGIESILNYDLSLGSLENQIQLGVRYHNDDIDRHQWYHKYDQDDLGGWSSAGPDAPSGAAGDRHQDTDAWSLYLEDSIAINDQLSIVPGIRYESMDYSYDQNTRTSDKSPAAGSGDLDVVTGGVGLSYDVHAGLNLFGSIYHGSSLPGPRSYIRSGGSLDEESSMSYELGYRYQKEAFVTTGALFYSEMKDFIVPDNLGSGFEEFQEGETVLVDNGPNDGEISAVGLELQVGYDFGTASGADYSLPVTVGITWTEAEFESGASSADGESIFSGAKSGNSVPYIPEFQLHAGIGLEVGKFRLALDGTYIDDSYASGFNEGGPFNYAGKYDSRYGEVPSYFVADFSVHYAATDNTNFFATARNIFDEEYVVGRLPQGPRPGMPQQLLLGVETQF</sequence>
<dbReference type="GO" id="GO:0033214">
    <property type="term" value="P:siderophore-iron import into cell"/>
    <property type="evidence" value="ECO:0007669"/>
    <property type="project" value="TreeGrafter"/>
</dbReference>
<accession>A0A381WJ24</accession>
<dbReference type="EMBL" id="UINC01011969">
    <property type="protein sequence ID" value="SVA52515.1"/>
    <property type="molecule type" value="Genomic_DNA"/>
</dbReference>
<feature type="domain" description="TonB-dependent receptor-like beta-barrel" evidence="7">
    <location>
        <begin position="259"/>
        <end position="736"/>
    </location>
</feature>
<keyword evidence="4" id="KW-0798">TonB box</keyword>
<organism evidence="9">
    <name type="scientific">marine metagenome</name>
    <dbReference type="NCBI Taxonomy" id="408172"/>
    <lineage>
        <taxon>unclassified sequences</taxon>
        <taxon>metagenomes</taxon>
        <taxon>ecological metagenomes</taxon>
    </lineage>
</organism>
<dbReference type="InterPro" id="IPR012910">
    <property type="entry name" value="Plug_dom"/>
</dbReference>
<evidence type="ECO:0000313" key="9">
    <source>
        <dbReference type="EMBL" id="SVA52515.1"/>
    </source>
</evidence>
<dbReference type="PANTHER" id="PTHR30442:SF0">
    <property type="entry name" value="FE(3+) DICITRATE TRANSPORT PROTEIN FECA"/>
    <property type="match status" value="1"/>
</dbReference>
<dbReference type="AlphaFoldDB" id="A0A381WJ24"/>
<keyword evidence="2" id="KW-0813">Transport</keyword>
<dbReference type="InterPro" id="IPR039426">
    <property type="entry name" value="TonB-dep_rcpt-like"/>
</dbReference>
<evidence type="ECO:0000256" key="4">
    <source>
        <dbReference type="ARBA" id="ARBA00023077"/>
    </source>
</evidence>
<gene>
    <name evidence="9" type="ORF">METZ01_LOCUS105369</name>
</gene>
<evidence type="ECO:0000256" key="1">
    <source>
        <dbReference type="ARBA" id="ARBA00004571"/>
    </source>
</evidence>
<evidence type="ECO:0000256" key="6">
    <source>
        <dbReference type="ARBA" id="ARBA00023237"/>
    </source>
</evidence>
<keyword evidence="5" id="KW-0472">Membrane</keyword>
<dbReference type="InterPro" id="IPR036942">
    <property type="entry name" value="Beta-barrel_TonB_sf"/>
</dbReference>
<dbReference type="Pfam" id="PF07715">
    <property type="entry name" value="Plug"/>
    <property type="match status" value="1"/>
</dbReference>
<evidence type="ECO:0008006" key="10">
    <source>
        <dbReference type="Google" id="ProtNLM"/>
    </source>
</evidence>
<dbReference type="Pfam" id="PF00593">
    <property type="entry name" value="TonB_dep_Rec_b-barrel"/>
    <property type="match status" value="1"/>
</dbReference>
<evidence type="ECO:0000256" key="3">
    <source>
        <dbReference type="ARBA" id="ARBA00022692"/>
    </source>
</evidence>
<dbReference type="PROSITE" id="PS52016">
    <property type="entry name" value="TONB_DEPENDENT_REC_3"/>
    <property type="match status" value="1"/>
</dbReference>
<comment type="subcellular location">
    <subcellularLocation>
        <location evidence="1">Cell outer membrane</location>
        <topology evidence="1">Multi-pass membrane protein</topology>
    </subcellularLocation>
</comment>
<evidence type="ECO:0000256" key="5">
    <source>
        <dbReference type="ARBA" id="ARBA00023136"/>
    </source>
</evidence>
<proteinExistence type="predicted"/>
<dbReference type="InterPro" id="IPR000531">
    <property type="entry name" value="Beta-barrel_TonB"/>
</dbReference>
<dbReference type="Gene3D" id="2.170.130.10">
    <property type="entry name" value="TonB-dependent receptor, plug domain"/>
    <property type="match status" value="1"/>
</dbReference>
<protein>
    <recommendedName>
        <fullName evidence="10">TonB-dependent receptor plug domain-containing protein</fullName>
    </recommendedName>
</protein>
<keyword evidence="6" id="KW-0998">Cell outer membrane</keyword>
<evidence type="ECO:0000259" key="7">
    <source>
        <dbReference type="Pfam" id="PF00593"/>
    </source>
</evidence>
<dbReference type="SUPFAM" id="SSF56935">
    <property type="entry name" value="Porins"/>
    <property type="match status" value="1"/>
</dbReference>
<dbReference type="PANTHER" id="PTHR30442">
    <property type="entry name" value="IRON III DICITRATE TRANSPORT PROTEIN FECA"/>
    <property type="match status" value="1"/>
</dbReference>
<keyword evidence="3" id="KW-0812">Transmembrane</keyword>
<evidence type="ECO:0000259" key="8">
    <source>
        <dbReference type="Pfam" id="PF07715"/>
    </source>
</evidence>
<dbReference type="Gene3D" id="2.40.170.20">
    <property type="entry name" value="TonB-dependent receptor, beta-barrel domain"/>
    <property type="match status" value="1"/>
</dbReference>
<name>A0A381WJ24_9ZZZZ</name>